<dbReference type="InterPro" id="IPR019982">
    <property type="entry name" value="Proteasome_asu_arc"/>
</dbReference>
<evidence type="ECO:0000256" key="1">
    <source>
        <dbReference type="ARBA" id="ARBA00004496"/>
    </source>
</evidence>
<reference evidence="10" key="1">
    <citation type="submission" date="2020-06" db="EMBL/GenBank/DDBJ databases">
        <title>Unique genomic features of the anaerobic methanotrophic archaea.</title>
        <authorList>
            <person name="Chadwick G.L."/>
            <person name="Skennerton C.T."/>
            <person name="Laso-Perez R."/>
            <person name="Leu A.O."/>
            <person name="Speth D.R."/>
            <person name="Yu H."/>
            <person name="Morgan-Lang C."/>
            <person name="Hatzenpichler R."/>
            <person name="Goudeau D."/>
            <person name="Malmstrom R."/>
            <person name="Brazelton W.J."/>
            <person name="Woyke T."/>
            <person name="Hallam S.J."/>
            <person name="Tyson G.W."/>
            <person name="Wegener G."/>
            <person name="Boetius A."/>
            <person name="Orphan V."/>
        </authorList>
    </citation>
    <scope>NUCLEOTIDE SEQUENCE</scope>
</reference>
<dbReference type="GO" id="GO:0004298">
    <property type="term" value="F:threonine-type endopeptidase activity"/>
    <property type="evidence" value="ECO:0007669"/>
    <property type="project" value="InterPro"/>
</dbReference>
<keyword evidence="3 5" id="KW-0647">Proteasome</keyword>
<evidence type="ECO:0000256" key="4">
    <source>
        <dbReference type="ARBA" id="ARBA00062996"/>
    </source>
</evidence>
<dbReference type="PANTHER" id="PTHR11599">
    <property type="entry name" value="PROTEASOME SUBUNIT ALPHA/BETA"/>
    <property type="match status" value="1"/>
</dbReference>
<dbReference type="PROSITE" id="PS00388">
    <property type="entry name" value="PROTEASOME_ALPHA_1"/>
    <property type="match status" value="1"/>
</dbReference>
<dbReference type="InterPro" id="IPR029055">
    <property type="entry name" value="Ntn_hydrolases_N"/>
</dbReference>
<dbReference type="Gene3D" id="3.60.20.10">
    <property type="entry name" value="Glutamine Phosphoribosylpyrophosphate, subunit 1, domain 1"/>
    <property type="match status" value="1"/>
</dbReference>
<keyword evidence="2 5" id="KW-0963">Cytoplasm</keyword>
<protein>
    <recommendedName>
        <fullName evidence="5 7">Proteasome subunit alpha</fullName>
    </recommendedName>
    <alternativeName>
        <fullName evidence="5">20S proteasome alpha subunit</fullName>
    </alternativeName>
    <alternativeName>
        <fullName evidence="5">Proteasome core protein PsmA</fullName>
    </alternativeName>
</protein>
<comment type="subunit">
    <text evidence="5 7">The 20S proteasome core is composed of 14 alpha and 14 beta subunits that assemble into four stacked heptameric rings, resulting in a barrel-shaped structure. The two inner rings, each composed of seven catalytic beta subunits, are sandwiched by two outer rings, each composed of seven alpha subunits. The catalytic chamber with the active sites is on the inside of the barrel. Has a gated structure, the ends of the cylinder being occluded by the N-termini of the alpha-subunits. Is capped at one or both ends by the proteasome regulatory ATPase, PAN.</text>
</comment>
<dbReference type="GO" id="GO:0010498">
    <property type="term" value="P:proteasomal protein catabolic process"/>
    <property type="evidence" value="ECO:0007669"/>
    <property type="project" value="UniProtKB-UniRule"/>
</dbReference>
<evidence type="ECO:0000256" key="2">
    <source>
        <dbReference type="ARBA" id="ARBA00022490"/>
    </source>
</evidence>
<dbReference type="Pfam" id="PF10584">
    <property type="entry name" value="Proteasome_A_N"/>
    <property type="match status" value="1"/>
</dbReference>
<dbReference type="NCBIfam" id="TIGR03633">
    <property type="entry name" value="arc_protsome_A"/>
    <property type="match status" value="1"/>
</dbReference>
<dbReference type="GO" id="GO:0006511">
    <property type="term" value="P:ubiquitin-dependent protein catabolic process"/>
    <property type="evidence" value="ECO:0007669"/>
    <property type="project" value="InterPro"/>
</dbReference>
<evidence type="ECO:0000256" key="7">
    <source>
        <dbReference type="RuleBase" id="RU000552"/>
    </source>
</evidence>
<comment type="function">
    <text evidence="5 7">Component of the proteasome core, a large protease complex with broad specificity involved in protein degradation.</text>
</comment>
<feature type="compositionally biased region" description="Basic and acidic residues" evidence="8">
    <location>
        <begin position="252"/>
        <end position="263"/>
    </location>
</feature>
<dbReference type="FunFam" id="3.60.20.10:FF:000004">
    <property type="entry name" value="Proteasome subunit alpha type-4"/>
    <property type="match status" value="1"/>
</dbReference>
<dbReference type="AlphaFoldDB" id="A0A7G9YYR8"/>
<dbReference type="SMART" id="SM00948">
    <property type="entry name" value="Proteasome_A_N"/>
    <property type="match status" value="1"/>
</dbReference>
<dbReference type="SUPFAM" id="SSF56235">
    <property type="entry name" value="N-terminal nucleophile aminohydrolases (Ntn hydrolases)"/>
    <property type="match status" value="1"/>
</dbReference>
<comment type="subunit">
    <text evidence="4">The 20S proteasome core is composed of 14 alpha and 14 beta subunits that assemble into four stacked heptameric rings, resulting in a barrel-shaped structure. The two inner rings, each composed of seven catalytic beta subunits, are sandwiched by two outer rings, each composed of seven alpha subunits. H.volcanii produces at least 2 types of 20S proteasomes: an alpha1-beta proteasome and a proteasome containing all three subunits (alpha1, alpha2, and beta) that appears to be asymmetrical with homo-oligomeric alpha1 and alpha2 rings positioned on separate ends. The catalytic chamber with the active sites is on the inside of the barrel. Has probably a gated structure, the ends of the cylinder being occluded by the N-termini of the alpha-subunits. Is likely capped at one or both ends by the proteasome regulatory ATPase, PAN.</text>
</comment>
<dbReference type="PROSITE" id="PS51475">
    <property type="entry name" value="PROTEASOME_ALPHA_2"/>
    <property type="match status" value="1"/>
</dbReference>
<accession>A0A7G9YYR8</accession>
<name>A0A7G9YYR8_9EURY</name>
<dbReference type="GO" id="GO:0005737">
    <property type="term" value="C:cytoplasm"/>
    <property type="evidence" value="ECO:0007669"/>
    <property type="project" value="UniProtKB-SubCell"/>
</dbReference>
<dbReference type="InterPro" id="IPR050115">
    <property type="entry name" value="Proteasome_alpha"/>
</dbReference>
<proteinExistence type="inferred from homology"/>
<comment type="similarity">
    <text evidence="5 6 7">Belongs to the peptidase T1A family.</text>
</comment>
<dbReference type="HAMAP" id="MF_00289_A">
    <property type="entry name" value="Proteasome_A_A"/>
    <property type="match status" value="1"/>
</dbReference>
<dbReference type="InterPro" id="IPR023332">
    <property type="entry name" value="Proteasome_alpha-type"/>
</dbReference>
<dbReference type="NCBIfam" id="NF003075">
    <property type="entry name" value="PRK03996.1"/>
    <property type="match status" value="1"/>
</dbReference>
<gene>
    <name evidence="5 10" type="primary">psmA</name>
    <name evidence="10" type="ORF">NDOAJMFA_00002</name>
</gene>
<comment type="subcellular location">
    <subcellularLocation>
        <location evidence="1 5 7">Cytoplasm</location>
    </subcellularLocation>
</comment>
<evidence type="ECO:0000259" key="9">
    <source>
        <dbReference type="PROSITE" id="PS00388"/>
    </source>
</evidence>
<feature type="region of interest" description="Disordered" evidence="8">
    <location>
        <begin position="240"/>
        <end position="263"/>
    </location>
</feature>
<organism evidence="10">
    <name type="scientific">Candidatus Methanophagaceae archaeon ANME-1 ERB6</name>
    <dbReference type="NCBI Taxonomy" id="2759912"/>
    <lineage>
        <taxon>Archaea</taxon>
        <taxon>Methanobacteriati</taxon>
        <taxon>Methanobacteriota</taxon>
        <taxon>Stenosarchaea group</taxon>
        <taxon>Methanomicrobia</taxon>
        <taxon>Candidatus Methanophagales</taxon>
        <taxon>Candidatus Methanophagaceae</taxon>
    </lineage>
</organism>
<sequence length="263" mass="28917">MQMMPQMGYDRAITVFSPDGRLFQVEYAREAVKRGTTAIGIKAQDGVVLLVDKRLTSRLLEGGSVEKIFKIDEHIGAATSGLVADARILVDRGRVEAQINQIAYGETIDVRTLAKKICDFKQAYTQIGGLRPFGTALLIGGVYNGDCYLLETDPSGALLEYKATAIGSGRSVVTEMFEEKYNEDILLKDAILLGLEALYIVTEGKIDVTTIDAGLAELEKKKFRILSADELEPYINKVKKRNKKAAEGTGTSKEEEEGKEKEK</sequence>
<evidence type="ECO:0000256" key="5">
    <source>
        <dbReference type="HAMAP-Rule" id="MF_00289"/>
    </source>
</evidence>
<evidence type="ECO:0000313" key="10">
    <source>
        <dbReference type="EMBL" id="QNO53152.1"/>
    </source>
</evidence>
<dbReference type="CDD" id="cd03756">
    <property type="entry name" value="proteasome_alpha_archeal"/>
    <property type="match status" value="1"/>
</dbReference>
<comment type="activity regulation">
    <text evidence="5">The formation of the proteasomal ATPase PAN-20S proteasome complex, via the docking of the C-termini of PAN into the intersubunit pockets in the alpha-rings, triggers opening of the gate for substrate entry. Interconversion between the open-gate and close-gate conformations leads to a dynamic regulation of the 20S proteasome proteolysis activity.</text>
</comment>
<evidence type="ECO:0000256" key="6">
    <source>
        <dbReference type="PROSITE-ProRule" id="PRU00808"/>
    </source>
</evidence>
<dbReference type="Pfam" id="PF00227">
    <property type="entry name" value="Proteasome"/>
    <property type="match status" value="1"/>
</dbReference>
<dbReference type="GO" id="GO:0019773">
    <property type="term" value="C:proteasome core complex, alpha-subunit complex"/>
    <property type="evidence" value="ECO:0007669"/>
    <property type="project" value="UniProtKB-UniRule"/>
</dbReference>
<feature type="domain" description="Proteasome alpha-type subunits" evidence="9">
    <location>
        <begin position="9"/>
        <end position="31"/>
    </location>
</feature>
<dbReference type="InterPro" id="IPR001353">
    <property type="entry name" value="Proteasome_sua/b"/>
</dbReference>
<evidence type="ECO:0000256" key="3">
    <source>
        <dbReference type="ARBA" id="ARBA00022942"/>
    </source>
</evidence>
<keyword evidence="10" id="KW-0378">Hydrolase</keyword>
<dbReference type="EMBL" id="MT631533">
    <property type="protein sequence ID" value="QNO53152.1"/>
    <property type="molecule type" value="Genomic_DNA"/>
</dbReference>
<evidence type="ECO:0000256" key="8">
    <source>
        <dbReference type="SAM" id="MobiDB-lite"/>
    </source>
</evidence>
<dbReference type="InterPro" id="IPR000426">
    <property type="entry name" value="Proteasome_asu_N"/>
</dbReference>